<protein>
    <submittedName>
        <fullName evidence="2">RNA polymerase subunit sigma-70</fullName>
    </submittedName>
</protein>
<dbReference type="EMBL" id="JACRTJ010000018">
    <property type="protein sequence ID" value="MBC8599338.1"/>
    <property type="molecule type" value="Genomic_DNA"/>
</dbReference>
<dbReference type="InterPro" id="IPR036388">
    <property type="entry name" value="WH-like_DNA-bd_sf"/>
</dbReference>
<dbReference type="SUPFAM" id="SSF88659">
    <property type="entry name" value="Sigma3 and sigma4 domains of RNA polymerase sigma factors"/>
    <property type="match status" value="1"/>
</dbReference>
<dbReference type="Gene3D" id="1.20.120.1810">
    <property type="match status" value="1"/>
</dbReference>
<feature type="domain" description="RNA polymerase sigma-70 region 3" evidence="1">
    <location>
        <begin position="135"/>
        <end position="180"/>
    </location>
</feature>
<dbReference type="Gene3D" id="1.10.10.10">
    <property type="entry name" value="Winged helix-like DNA-binding domain superfamily/Winged helix DNA-binding domain"/>
    <property type="match status" value="1"/>
</dbReference>
<name>A0ABR7NTL9_9FIRM</name>
<reference evidence="2 3" key="1">
    <citation type="submission" date="2020-08" db="EMBL/GenBank/DDBJ databases">
        <title>Genome public.</title>
        <authorList>
            <person name="Liu C."/>
            <person name="Sun Q."/>
        </authorList>
    </citation>
    <scope>NUCLEOTIDE SEQUENCE [LARGE SCALE GENOMIC DNA]</scope>
    <source>
        <strain evidence="2 3">BX10</strain>
    </source>
</reference>
<proteinExistence type="predicted"/>
<dbReference type="InterPro" id="IPR007624">
    <property type="entry name" value="RNA_pol_sigma70_r3"/>
</dbReference>
<dbReference type="Proteomes" id="UP000647491">
    <property type="component" value="Unassembled WGS sequence"/>
</dbReference>
<organism evidence="2 3">
    <name type="scientific">Enterocloster hominis</name>
    <name type="common">ex Liu et al. 2021</name>
    <dbReference type="NCBI Taxonomy" id="2763663"/>
    <lineage>
        <taxon>Bacteria</taxon>
        <taxon>Bacillati</taxon>
        <taxon>Bacillota</taxon>
        <taxon>Clostridia</taxon>
        <taxon>Lachnospirales</taxon>
        <taxon>Lachnospiraceae</taxon>
        <taxon>Enterocloster</taxon>
    </lineage>
</organism>
<dbReference type="InterPro" id="IPR013324">
    <property type="entry name" value="RNA_pol_sigma_r3/r4-like"/>
</dbReference>
<evidence type="ECO:0000259" key="1">
    <source>
        <dbReference type="Pfam" id="PF04539"/>
    </source>
</evidence>
<dbReference type="InterPro" id="IPR050239">
    <property type="entry name" value="Sigma-70_RNA_pol_init_factors"/>
</dbReference>
<accession>A0ABR7NTL9</accession>
<comment type="caution">
    <text evidence="2">The sequence shown here is derived from an EMBL/GenBank/DDBJ whole genome shotgun (WGS) entry which is preliminary data.</text>
</comment>
<dbReference type="PANTHER" id="PTHR30603">
    <property type="entry name" value="RNA POLYMERASE SIGMA FACTOR RPO"/>
    <property type="match status" value="1"/>
</dbReference>
<gene>
    <name evidence="2" type="ORF">H8708_08875</name>
</gene>
<keyword evidence="3" id="KW-1185">Reference proteome</keyword>
<dbReference type="Pfam" id="PF04539">
    <property type="entry name" value="Sigma70_r3"/>
    <property type="match status" value="1"/>
</dbReference>
<evidence type="ECO:0000313" key="3">
    <source>
        <dbReference type="Proteomes" id="UP000647491"/>
    </source>
</evidence>
<sequence>MSEEMREEMEQNTETGTEDIYQVYMEELAVIPPCTEEENRELLKRVKAGDREAKKRLVEGNLKKALFFIQDYLNRGVPMADLIQEASMELMELADEGFQEGFEKLLESRIHVRMEEVIREQKAEMDLEEEMLARVNVLQEVSKRMAEELGREASLKELAERMKMTEEDVREIMKMTMDALKLSELNRSLQD</sequence>
<dbReference type="PANTHER" id="PTHR30603:SF60">
    <property type="entry name" value="RNA POLYMERASE SIGMA FACTOR RPOD"/>
    <property type="match status" value="1"/>
</dbReference>
<evidence type="ECO:0000313" key="2">
    <source>
        <dbReference type="EMBL" id="MBC8599338.1"/>
    </source>
</evidence>
<dbReference type="SUPFAM" id="SSF88946">
    <property type="entry name" value="Sigma2 domain of RNA polymerase sigma factors"/>
    <property type="match status" value="1"/>
</dbReference>
<dbReference type="RefSeq" id="WP_262427613.1">
    <property type="nucleotide sequence ID" value="NZ_JACRTJ010000018.1"/>
</dbReference>
<dbReference type="InterPro" id="IPR013325">
    <property type="entry name" value="RNA_pol_sigma_r2"/>
</dbReference>